<accession>A0AAU9LPI3</accession>
<comment type="caution">
    <text evidence="1">The sequence shown here is derived from an EMBL/GenBank/DDBJ whole genome shotgun (WGS) entry which is preliminary data.</text>
</comment>
<reference evidence="1 2" key="1">
    <citation type="submission" date="2022-01" db="EMBL/GenBank/DDBJ databases">
        <authorList>
            <person name="Xiong W."/>
            <person name="Schranz E."/>
        </authorList>
    </citation>
    <scope>NUCLEOTIDE SEQUENCE [LARGE SCALE GENOMIC DNA]</scope>
</reference>
<protein>
    <submittedName>
        <fullName evidence="1">Uncharacterized protein</fullName>
    </submittedName>
</protein>
<dbReference type="Proteomes" id="UP001157418">
    <property type="component" value="Unassembled WGS sequence"/>
</dbReference>
<dbReference type="AlphaFoldDB" id="A0AAU9LPI3"/>
<evidence type="ECO:0000313" key="2">
    <source>
        <dbReference type="Proteomes" id="UP001157418"/>
    </source>
</evidence>
<proteinExistence type="predicted"/>
<name>A0AAU9LPI3_9ASTR</name>
<dbReference type="EMBL" id="CAKMRJ010000002">
    <property type="protein sequence ID" value="CAH1416287.1"/>
    <property type="molecule type" value="Genomic_DNA"/>
</dbReference>
<keyword evidence="2" id="KW-1185">Reference proteome</keyword>
<organism evidence="1 2">
    <name type="scientific">Lactuca virosa</name>
    <dbReference type="NCBI Taxonomy" id="75947"/>
    <lineage>
        <taxon>Eukaryota</taxon>
        <taxon>Viridiplantae</taxon>
        <taxon>Streptophyta</taxon>
        <taxon>Embryophyta</taxon>
        <taxon>Tracheophyta</taxon>
        <taxon>Spermatophyta</taxon>
        <taxon>Magnoliopsida</taxon>
        <taxon>eudicotyledons</taxon>
        <taxon>Gunneridae</taxon>
        <taxon>Pentapetalae</taxon>
        <taxon>asterids</taxon>
        <taxon>campanulids</taxon>
        <taxon>Asterales</taxon>
        <taxon>Asteraceae</taxon>
        <taxon>Cichorioideae</taxon>
        <taxon>Cichorieae</taxon>
        <taxon>Lactucinae</taxon>
        <taxon>Lactuca</taxon>
    </lineage>
</organism>
<sequence>MVDGDPLIGCSDDDQMVVERGGGIGLGLLVLIEGRSGETTGVADIGDGKGGLSGDLTNHHRRTILSFSYDRRTRSRD</sequence>
<evidence type="ECO:0000313" key="1">
    <source>
        <dbReference type="EMBL" id="CAH1416287.1"/>
    </source>
</evidence>
<gene>
    <name evidence="1" type="ORF">LVIROSA_LOCUS4062</name>
</gene>